<evidence type="ECO:0008006" key="4">
    <source>
        <dbReference type="Google" id="ProtNLM"/>
    </source>
</evidence>
<evidence type="ECO:0000313" key="3">
    <source>
        <dbReference type="Proteomes" id="UP000544872"/>
    </source>
</evidence>
<protein>
    <recommendedName>
        <fullName evidence="4">General secretion pathway protein L</fullName>
    </recommendedName>
</protein>
<evidence type="ECO:0000256" key="1">
    <source>
        <dbReference type="SAM" id="Phobius"/>
    </source>
</evidence>
<reference evidence="2 3" key="1">
    <citation type="submission" date="2020-08" db="EMBL/GenBank/DDBJ databases">
        <title>Genomic Encyclopedia of Type Strains, Phase IV (KMG-IV): sequencing the most valuable type-strain genomes for metagenomic binning, comparative biology and taxonomic classification.</title>
        <authorList>
            <person name="Goeker M."/>
        </authorList>
    </citation>
    <scope>NUCLEOTIDE SEQUENCE [LARGE SCALE GENOMIC DNA]</scope>
    <source>
        <strain evidence="2 3">DSM 11590</strain>
    </source>
</reference>
<dbReference type="AlphaFoldDB" id="A0A7W9ZHB2"/>
<dbReference type="Proteomes" id="UP000544872">
    <property type="component" value="Unassembled WGS sequence"/>
</dbReference>
<feature type="transmembrane region" description="Helical" evidence="1">
    <location>
        <begin position="155"/>
        <end position="177"/>
    </location>
</feature>
<name>A0A7W9ZHB2_NOVIT</name>
<proteinExistence type="predicted"/>
<keyword evidence="1" id="KW-0472">Membrane</keyword>
<keyword evidence="1" id="KW-0812">Transmembrane</keyword>
<organism evidence="2 3">
    <name type="scientific">Novispirillum itersonii</name>
    <name type="common">Aquaspirillum itersonii</name>
    <dbReference type="NCBI Taxonomy" id="189"/>
    <lineage>
        <taxon>Bacteria</taxon>
        <taxon>Pseudomonadati</taxon>
        <taxon>Pseudomonadota</taxon>
        <taxon>Alphaproteobacteria</taxon>
        <taxon>Rhodospirillales</taxon>
        <taxon>Novispirillaceae</taxon>
        <taxon>Novispirillum</taxon>
    </lineage>
</organism>
<keyword evidence="1" id="KW-1133">Transmembrane helix</keyword>
<keyword evidence="3" id="KW-1185">Reference proteome</keyword>
<dbReference type="EMBL" id="JACIIX010000010">
    <property type="protein sequence ID" value="MBB6211250.1"/>
    <property type="molecule type" value="Genomic_DNA"/>
</dbReference>
<comment type="caution">
    <text evidence="2">The sequence shown here is derived from an EMBL/GenBank/DDBJ whole genome shotgun (WGS) entry which is preliminary data.</text>
</comment>
<gene>
    <name evidence="2" type="ORF">FHS48_002687</name>
</gene>
<dbReference type="RefSeq" id="WP_184264070.1">
    <property type="nucleotide sequence ID" value="NZ_JACIIX010000010.1"/>
</dbReference>
<sequence length="298" mass="32354">MSVALLPRRILALSSGEEHEFMLRVRWDGDFHVTPWGKSRWPGPGTLVAIDPAYCLRRRMRLMPRTAAELDAIAADLFPFDLTDWHLALYQGPDSLEVCALDEKQYQALTAVASTAIIAPASADAIGDALRQRLRHGALFDFVPKTRFLIGPAPLFAAANATALIAVLGIIAGLFVMGQSSQTRALRAEILSLQDKAAQVTQRRQATAMMVRSVNELTVFAKQPGGTLAPDLGRLLAAVPEGTAVDKILWKGQKLVISGLGNDALTWLQPLGIPEQAVEINDNPKLDRFTVTLSLTAQ</sequence>
<accession>A0A7W9ZHB2</accession>
<evidence type="ECO:0000313" key="2">
    <source>
        <dbReference type="EMBL" id="MBB6211250.1"/>
    </source>
</evidence>